<feature type="region of interest" description="Disordered" evidence="1">
    <location>
        <begin position="1"/>
        <end position="42"/>
    </location>
</feature>
<sequence length="321" mass="34677">MRRFSTGGARSTHAVRAELQGSGSSGRGTRKALRAQREDRKKVACVQFRRRSADGAEGTPQHGVVADERGCDRRPACAGEAAARRCLRGPERRHPASDALFAAPLSAAPRHLAAAQGRIVKTRSNSGPTISVTSTSTSPSFATKAARASCSSPSTAPRSSCSPASIARRPGSRLQPSSRCSSRPFPTRCTLCSQERRFILSTSAQVRRTVRPARQVRRLRRSRLRQGLRRAWHRTPAHPTIPGRTVRPNAWCEPSRTGRREPSIMARSTISAVTSGTGCRPITLPSNSGPYASEHPSRLSGNSARKSQTSSPESQTITAWN</sequence>
<dbReference type="Proteomes" id="UP000001399">
    <property type="component" value="Chromosome"/>
</dbReference>
<feature type="compositionally biased region" description="Polar residues" evidence="1">
    <location>
        <begin position="299"/>
        <end position="321"/>
    </location>
</feature>
<gene>
    <name evidence="2" type="ordered locus">Rvan_1097</name>
</gene>
<dbReference type="EMBL" id="CP002292">
    <property type="protein sequence ID" value="ADP70369.1"/>
    <property type="molecule type" value="Genomic_DNA"/>
</dbReference>
<evidence type="ECO:0000313" key="3">
    <source>
        <dbReference type="Proteomes" id="UP000001399"/>
    </source>
</evidence>
<dbReference type="KEGG" id="rva:Rvan_1097"/>
<dbReference type="STRING" id="648757.Rvan_1097"/>
<evidence type="ECO:0000313" key="2">
    <source>
        <dbReference type="EMBL" id="ADP70369.1"/>
    </source>
</evidence>
<accession>E3I3M2</accession>
<evidence type="ECO:0000256" key="1">
    <source>
        <dbReference type="SAM" id="MobiDB-lite"/>
    </source>
</evidence>
<proteinExistence type="predicted"/>
<protein>
    <submittedName>
        <fullName evidence="2">Uncharacterized protein</fullName>
    </submittedName>
</protein>
<feature type="compositionally biased region" description="Low complexity" evidence="1">
    <location>
        <begin position="129"/>
        <end position="165"/>
    </location>
</feature>
<reference evidence="3" key="1">
    <citation type="journal article" date="2011" name="J. Bacteriol.">
        <title>Genome sequences of eight morphologically diverse alphaproteobacteria.</title>
        <authorList>
            <consortium name="US DOE Joint Genome Institute"/>
            <person name="Brown P.J."/>
            <person name="Kysela D.T."/>
            <person name="Buechlein A."/>
            <person name="Hemmerich C."/>
            <person name="Brun Y.V."/>
        </authorList>
    </citation>
    <scope>NUCLEOTIDE SEQUENCE [LARGE SCALE GENOMIC DNA]</scope>
    <source>
        <strain evidence="3">ATCC 17100 / ATH 3.1.1 / DSM 162 / LMG 4299</strain>
    </source>
</reference>
<dbReference type="AlphaFoldDB" id="E3I3M2"/>
<dbReference type="HOGENOM" id="CLU_865670_0_0_5"/>
<name>E3I3M2_RHOVT</name>
<feature type="region of interest" description="Disordered" evidence="1">
    <location>
        <begin position="271"/>
        <end position="321"/>
    </location>
</feature>
<keyword evidence="3" id="KW-1185">Reference proteome</keyword>
<feature type="region of interest" description="Disordered" evidence="1">
    <location>
        <begin position="119"/>
        <end position="185"/>
    </location>
</feature>
<organism evidence="2 3">
    <name type="scientific">Rhodomicrobium vannielii (strain ATCC 17100 / DSM 162 / LMG 4299 / NCIMB 10020 / ATH 3.1.1)</name>
    <dbReference type="NCBI Taxonomy" id="648757"/>
    <lineage>
        <taxon>Bacteria</taxon>
        <taxon>Pseudomonadati</taxon>
        <taxon>Pseudomonadota</taxon>
        <taxon>Alphaproteobacteria</taxon>
        <taxon>Hyphomicrobiales</taxon>
        <taxon>Hyphomicrobiaceae</taxon>
        <taxon>Rhodomicrobium</taxon>
    </lineage>
</organism>